<dbReference type="InterPro" id="IPR036388">
    <property type="entry name" value="WH-like_DNA-bd_sf"/>
</dbReference>
<evidence type="ECO:0000256" key="2">
    <source>
        <dbReference type="ARBA" id="ARBA00023125"/>
    </source>
</evidence>
<dbReference type="GO" id="GO:0003677">
    <property type="term" value="F:DNA binding"/>
    <property type="evidence" value="ECO:0007669"/>
    <property type="project" value="UniProtKB-KW"/>
</dbReference>
<name>A0A2W7NIV7_9RHOB</name>
<dbReference type="Proteomes" id="UP000248916">
    <property type="component" value="Unassembled WGS sequence"/>
</dbReference>
<proteinExistence type="predicted"/>
<feature type="domain" description="HTH hxlR-type" evidence="4">
    <location>
        <begin position="34"/>
        <end position="133"/>
    </location>
</feature>
<dbReference type="InterPro" id="IPR036390">
    <property type="entry name" value="WH_DNA-bd_sf"/>
</dbReference>
<keyword evidence="3" id="KW-0804">Transcription</keyword>
<evidence type="ECO:0000259" key="4">
    <source>
        <dbReference type="PROSITE" id="PS51118"/>
    </source>
</evidence>
<comment type="caution">
    <text evidence="5">The sequence shown here is derived from an EMBL/GenBank/DDBJ whole genome shotgun (WGS) entry which is preliminary data.</text>
</comment>
<keyword evidence="6" id="KW-1185">Reference proteome</keyword>
<dbReference type="Pfam" id="PF01638">
    <property type="entry name" value="HxlR"/>
    <property type="match status" value="1"/>
</dbReference>
<evidence type="ECO:0000313" key="5">
    <source>
        <dbReference type="EMBL" id="PZX11202.1"/>
    </source>
</evidence>
<evidence type="ECO:0000256" key="1">
    <source>
        <dbReference type="ARBA" id="ARBA00023015"/>
    </source>
</evidence>
<dbReference type="AlphaFoldDB" id="A0A2W7NIV7"/>
<dbReference type="SUPFAM" id="SSF46785">
    <property type="entry name" value="Winged helix' DNA-binding domain"/>
    <property type="match status" value="1"/>
</dbReference>
<gene>
    <name evidence="5" type="ORF">LX81_04019</name>
</gene>
<evidence type="ECO:0000256" key="3">
    <source>
        <dbReference type="ARBA" id="ARBA00023163"/>
    </source>
</evidence>
<dbReference type="Gene3D" id="1.10.10.10">
    <property type="entry name" value="Winged helix-like DNA-binding domain superfamily/Winged helix DNA-binding domain"/>
    <property type="match status" value="1"/>
</dbReference>
<reference evidence="5 6" key="1">
    <citation type="submission" date="2018-06" db="EMBL/GenBank/DDBJ databases">
        <title>Genomic Encyclopedia of Archaeal and Bacterial Type Strains, Phase II (KMG-II): from individual species to whole genera.</title>
        <authorList>
            <person name="Goeker M."/>
        </authorList>
    </citation>
    <scope>NUCLEOTIDE SEQUENCE [LARGE SCALE GENOMIC DNA]</scope>
    <source>
        <strain evidence="5 6">DSM 22009</strain>
    </source>
</reference>
<keyword evidence="2" id="KW-0238">DNA-binding</keyword>
<dbReference type="PROSITE" id="PS51118">
    <property type="entry name" value="HTH_HXLR"/>
    <property type="match status" value="1"/>
</dbReference>
<dbReference type="EMBL" id="QKZL01000035">
    <property type="protein sequence ID" value="PZX11202.1"/>
    <property type="molecule type" value="Genomic_DNA"/>
</dbReference>
<dbReference type="PANTHER" id="PTHR33204">
    <property type="entry name" value="TRANSCRIPTIONAL REGULATOR, MARR FAMILY"/>
    <property type="match status" value="1"/>
</dbReference>
<sequence>MSCLTPYLGTRYRKNSSYQLDTALTDDREFEDICSAAPLFAALAGRWKTQLIYVLGIRGPQRFGALRRIMPRISPKILTQRLRELEGDRLIWREQSPTIPPQVTYGLTRTGMRVHEVLTALEPIARDWGMEGPAGTEE</sequence>
<accession>A0A2W7NIV7</accession>
<keyword evidence="1" id="KW-0805">Transcription regulation</keyword>
<dbReference type="InterPro" id="IPR002577">
    <property type="entry name" value="HTH_HxlR"/>
</dbReference>
<organism evidence="5 6">
    <name type="scientific">Palleronia aestuarii</name>
    <dbReference type="NCBI Taxonomy" id="568105"/>
    <lineage>
        <taxon>Bacteria</taxon>
        <taxon>Pseudomonadati</taxon>
        <taxon>Pseudomonadota</taxon>
        <taxon>Alphaproteobacteria</taxon>
        <taxon>Rhodobacterales</taxon>
        <taxon>Roseobacteraceae</taxon>
        <taxon>Palleronia</taxon>
    </lineage>
</organism>
<evidence type="ECO:0000313" key="6">
    <source>
        <dbReference type="Proteomes" id="UP000248916"/>
    </source>
</evidence>
<protein>
    <submittedName>
        <fullName evidence="5">HxlR family transcriptional regulator</fullName>
    </submittedName>
</protein>